<organism evidence="3 4">
    <name type="scientific">Vigna mungo</name>
    <name type="common">Black gram</name>
    <name type="synonym">Phaseolus mungo</name>
    <dbReference type="NCBI Taxonomy" id="3915"/>
    <lineage>
        <taxon>Eukaryota</taxon>
        <taxon>Viridiplantae</taxon>
        <taxon>Streptophyta</taxon>
        <taxon>Embryophyta</taxon>
        <taxon>Tracheophyta</taxon>
        <taxon>Spermatophyta</taxon>
        <taxon>Magnoliopsida</taxon>
        <taxon>eudicotyledons</taxon>
        <taxon>Gunneridae</taxon>
        <taxon>Pentapetalae</taxon>
        <taxon>rosids</taxon>
        <taxon>fabids</taxon>
        <taxon>Fabales</taxon>
        <taxon>Fabaceae</taxon>
        <taxon>Papilionoideae</taxon>
        <taxon>50 kb inversion clade</taxon>
        <taxon>NPAAA clade</taxon>
        <taxon>indigoferoid/millettioid clade</taxon>
        <taxon>Phaseoleae</taxon>
        <taxon>Vigna</taxon>
    </lineage>
</organism>
<evidence type="ECO:0000313" key="4">
    <source>
        <dbReference type="Proteomes" id="UP001374535"/>
    </source>
</evidence>
<feature type="transmembrane region" description="Helical" evidence="1">
    <location>
        <begin position="92"/>
        <end position="109"/>
    </location>
</feature>
<evidence type="ECO:0000256" key="1">
    <source>
        <dbReference type="SAM" id="Phobius"/>
    </source>
</evidence>
<dbReference type="PANTHER" id="PTHR21596:SF77">
    <property type="entry name" value="XH_XS DOMAIN PROTEIN"/>
    <property type="match status" value="1"/>
</dbReference>
<evidence type="ECO:0000259" key="2">
    <source>
        <dbReference type="Pfam" id="PF03470"/>
    </source>
</evidence>
<proteinExistence type="predicted"/>
<evidence type="ECO:0000313" key="3">
    <source>
        <dbReference type="EMBL" id="WVZ05109.1"/>
    </source>
</evidence>
<dbReference type="AlphaFoldDB" id="A0AAQ3RRG7"/>
<feature type="domain" description="Zinc finger-XS" evidence="2">
    <location>
        <begin position="59"/>
        <end position="82"/>
    </location>
</feature>
<keyword evidence="4" id="KW-1185">Reference proteome</keyword>
<dbReference type="PANTHER" id="PTHR21596">
    <property type="entry name" value="RIBONUCLEASE P SUBUNIT P38"/>
    <property type="match status" value="1"/>
</dbReference>
<name>A0AAQ3RRG7_VIGMU</name>
<reference evidence="3 4" key="1">
    <citation type="journal article" date="2023" name="Life. Sci Alliance">
        <title>Evolutionary insights into 3D genome organization and epigenetic landscape of Vigna mungo.</title>
        <authorList>
            <person name="Junaid A."/>
            <person name="Singh B."/>
            <person name="Bhatia S."/>
        </authorList>
    </citation>
    <scope>NUCLEOTIDE SEQUENCE [LARGE SCALE GENOMIC DNA]</scope>
    <source>
        <strain evidence="3">Urdbean</strain>
    </source>
</reference>
<protein>
    <recommendedName>
        <fullName evidence="2">Zinc finger-XS domain-containing protein</fullName>
    </recommendedName>
</protein>
<dbReference type="InterPro" id="IPR005381">
    <property type="entry name" value="Znf-XS_domain"/>
</dbReference>
<keyword evidence="1" id="KW-1133">Transmembrane helix</keyword>
<sequence length="111" mass="12528">MCGGGIIIIRRGGTVMAQSSSDEDTDISESEISEYEDKSYEELKSGSQNLKTSDESFTCPYCPKKRKRDYLYKELLQHASGVFHQMIQNRKMKVVLLLILMISLCGLGLEL</sequence>
<dbReference type="InterPro" id="IPR045177">
    <property type="entry name" value="FDM1-5/IDN2"/>
</dbReference>
<keyword evidence="1" id="KW-0472">Membrane</keyword>
<gene>
    <name evidence="3" type="ORF">V8G54_018455</name>
</gene>
<keyword evidence="1" id="KW-0812">Transmembrane</keyword>
<dbReference type="GO" id="GO:0080188">
    <property type="term" value="P:gene silencing by siRNA-directed DNA methylation"/>
    <property type="evidence" value="ECO:0007669"/>
    <property type="project" value="InterPro"/>
</dbReference>
<dbReference type="Proteomes" id="UP001374535">
    <property type="component" value="Chromosome 6"/>
</dbReference>
<dbReference type="EMBL" id="CP144695">
    <property type="protein sequence ID" value="WVZ05109.1"/>
    <property type="molecule type" value="Genomic_DNA"/>
</dbReference>
<dbReference type="Pfam" id="PF03470">
    <property type="entry name" value="zf-XS"/>
    <property type="match status" value="1"/>
</dbReference>
<accession>A0AAQ3RRG7</accession>